<keyword evidence="3" id="KW-1185">Reference proteome</keyword>
<reference evidence="2 3" key="1">
    <citation type="submission" date="2024-03" db="EMBL/GenBank/DDBJ databases">
        <title>Draft genome sequence of Klenkia terrae.</title>
        <authorList>
            <person name="Duangmal K."/>
            <person name="Chantavorakit T."/>
        </authorList>
    </citation>
    <scope>NUCLEOTIDE SEQUENCE [LARGE SCALE GENOMIC DNA]</scope>
    <source>
        <strain evidence="2 3">JCM 17786</strain>
    </source>
</reference>
<dbReference type="PANTHER" id="PTHR43755">
    <property type="match status" value="1"/>
</dbReference>
<proteinExistence type="predicted"/>
<dbReference type="RefSeq" id="WP_225232080.1">
    <property type="nucleotide sequence ID" value="NZ_JBAPLV010000032.1"/>
</dbReference>
<evidence type="ECO:0000259" key="1">
    <source>
        <dbReference type="Pfam" id="PF07992"/>
    </source>
</evidence>
<dbReference type="InterPro" id="IPR052541">
    <property type="entry name" value="SQRD"/>
</dbReference>
<accession>A0ABU8EBC5</accession>
<feature type="domain" description="FAD/NAD(P)-binding" evidence="1">
    <location>
        <begin position="4"/>
        <end position="290"/>
    </location>
</feature>
<dbReference type="Pfam" id="PF07992">
    <property type="entry name" value="Pyr_redox_2"/>
    <property type="match status" value="1"/>
</dbReference>
<dbReference type="PANTHER" id="PTHR43755:SF1">
    <property type="entry name" value="FAD-DEPENDENT PYRIDINE NUCLEOTIDE-DISULPHIDE OXIDOREDUCTASE"/>
    <property type="match status" value="1"/>
</dbReference>
<dbReference type="PRINTS" id="PR00368">
    <property type="entry name" value="FADPNR"/>
</dbReference>
<dbReference type="InterPro" id="IPR023753">
    <property type="entry name" value="FAD/NAD-binding_dom"/>
</dbReference>
<protein>
    <submittedName>
        <fullName evidence="2">FAD-dependent oxidoreductase</fullName>
    </submittedName>
</protein>
<comment type="caution">
    <text evidence="2">The sequence shown here is derived from an EMBL/GenBank/DDBJ whole genome shotgun (WGS) entry which is preliminary data.</text>
</comment>
<gene>
    <name evidence="2" type="ORF">UXQ13_20870</name>
</gene>
<organism evidence="2 3">
    <name type="scientific">Klenkia terrae</name>
    <dbReference type="NCBI Taxonomy" id="1052259"/>
    <lineage>
        <taxon>Bacteria</taxon>
        <taxon>Bacillati</taxon>
        <taxon>Actinomycetota</taxon>
        <taxon>Actinomycetes</taxon>
        <taxon>Geodermatophilales</taxon>
        <taxon>Geodermatophilaceae</taxon>
        <taxon>Klenkia</taxon>
    </lineage>
</organism>
<evidence type="ECO:0000313" key="3">
    <source>
        <dbReference type="Proteomes" id="UP001373496"/>
    </source>
</evidence>
<dbReference type="InterPro" id="IPR036188">
    <property type="entry name" value="FAD/NAD-bd_sf"/>
</dbReference>
<dbReference type="EMBL" id="JBAPLV010000032">
    <property type="protein sequence ID" value="MEI4280942.1"/>
    <property type="molecule type" value="Genomic_DNA"/>
</dbReference>
<name>A0ABU8EBC5_9ACTN</name>
<sequence>MAAHVVILGAGFGGLELSARLAEDLADDVRVTLIDQSDSFIFGFAKLDVMFGRRSPDEVCLYYRDIAKPNVQFRQETVLSIDPKARRVRTDRATYDADILVVALGADLDPGATPGLVEGGHEFYSTQGAERVANVLPSFQAGVAVIGVLGPVFKCPPAPNEAALMLHDYLSERGVRDAVTIYLVNPLGSPIPVSEETSAAIVSMLAERGIEHWPSSQVERLDPAAKVAHLADGRRLPYDLFLAVPVHRAPAVVLDAGLTEDGWIPVDPATFATRFPDVYAVGDVTSAPVPRAGTIAEGEAATLADVLVATLKGRPQPPPYNGAAVCYIETGGGTVAKVDVDFLSGAGPTAVFTAPSAEVAEEKRRFGSVRAQRWFGG</sequence>
<dbReference type="SUPFAM" id="SSF51905">
    <property type="entry name" value="FAD/NAD(P)-binding domain"/>
    <property type="match status" value="2"/>
</dbReference>
<dbReference type="Proteomes" id="UP001373496">
    <property type="component" value="Unassembled WGS sequence"/>
</dbReference>
<dbReference type="Gene3D" id="3.50.50.60">
    <property type="entry name" value="FAD/NAD(P)-binding domain"/>
    <property type="match status" value="2"/>
</dbReference>
<evidence type="ECO:0000313" key="2">
    <source>
        <dbReference type="EMBL" id="MEI4280942.1"/>
    </source>
</evidence>